<dbReference type="Gene3D" id="1.20.140.70">
    <property type="entry name" value="Oligopeptidase f, N-terminal domain"/>
    <property type="match status" value="1"/>
</dbReference>
<keyword evidence="4" id="KW-0378">Hydrolase</keyword>
<keyword evidence="2" id="KW-0645">Protease</keyword>
<feature type="domain" description="Peptidase M3A/M3B catalytic" evidence="7">
    <location>
        <begin position="203"/>
        <end position="586"/>
    </location>
</feature>
<dbReference type="GO" id="GO:0004181">
    <property type="term" value="F:metallocarboxypeptidase activity"/>
    <property type="evidence" value="ECO:0007669"/>
    <property type="project" value="InterPro"/>
</dbReference>
<dbReference type="GO" id="GO:0046872">
    <property type="term" value="F:metal ion binding"/>
    <property type="evidence" value="ECO:0007669"/>
    <property type="project" value="UniProtKB-KW"/>
</dbReference>
<dbReference type="InterPro" id="IPR001333">
    <property type="entry name" value="Peptidase_M32_Taq"/>
</dbReference>
<evidence type="ECO:0000256" key="4">
    <source>
        <dbReference type="ARBA" id="ARBA00022801"/>
    </source>
</evidence>
<dbReference type="PANTHER" id="PTHR34217">
    <property type="entry name" value="METAL-DEPENDENT CARBOXYPEPTIDASE"/>
    <property type="match status" value="1"/>
</dbReference>
<dbReference type="GeneID" id="41331679"/>
<proteinExistence type="predicted"/>
<evidence type="ECO:0000259" key="7">
    <source>
        <dbReference type="Pfam" id="PF01432"/>
    </source>
</evidence>
<dbReference type="Pfam" id="PF01432">
    <property type="entry name" value="Peptidase_M3"/>
    <property type="match status" value="1"/>
</dbReference>
<dbReference type="KEGG" id="psyt:DSAG12_03712"/>
<evidence type="ECO:0000256" key="1">
    <source>
        <dbReference type="ARBA" id="ARBA00001947"/>
    </source>
</evidence>
<keyword evidence="3" id="KW-0479">Metal-binding</keyword>
<dbReference type="OrthoDB" id="275607at2157"/>
<dbReference type="PANTHER" id="PTHR34217:SF1">
    <property type="entry name" value="CARBOXYPEPTIDASE 1"/>
    <property type="match status" value="1"/>
</dbReference>
<dbReference type="GO" id="GO:0006508">
    <property type="term" value="P:proteolysis"/>
    <property type="evidence" value="ECO:0007669"/>
    <property type="project" value="UniProtKB-KW"/>
</dbReference>
<dbReference type="Pfam" id="PF08439">
    <property type="entry name" value="Peptidase_M3_N"/>
    <property type="match status" value="1"/>
</dbReference>
<dbReference type="InterPro" id="IPR013647">
    <property type="entry name" value="OligopepF_N_dom"/>
</dbReference>
<dbReference type="EMBL" id="CP042905">
    <property type="protein sequence ID" value="QEE17874.1"/>
    <property type="molecule type" value="Genomic_DNA"/>
</dbReference>
<evidence type="ECO:0000313" key="10">
    <source>
        <dbReference type="Proteomes" id="UP000321408"/>
    </source>
</evidence>
<dbReference type="RefSeq" id="WP_147664754.1">
    <property type="nucleotide sequence ID" value="NZ_CP042905.2"/>
</dbReference>
<dbReference type="GO" id="GO:0004222">
    <property type="term" value="F:metalloendopeptidase activity"/>
    <property type="evidence" value="ECO:0007669"/>
    <property type="project" value="InterPro"/>
</dbReference>
<evidence type="ECO:0000313" key="9">
    <source>
        <dbReference type="EMBL" id="QEE17874.1"/>
    </source>
</evidence>
<organism evidence="9 10">
    <name type="scientific">Promethearchaeum syntrophicum</name>
    <dbReference type="NCBI Taxonomy" id="2594042"/>
    <lineage>
        <taxon>Archaea</taxon>
        <taxon>Promethearchaeati</taxon>
        <taxon>Promethearchaeota</taxon>
        <taxon>Promethearchaeia</taxon>
        <taxon>Promethearchaeales</taxon>
        <taxon>Promethearchaeaceae</taxon>
        <taxon>Promethearchaeum</taxon>
    </lineage>
</organism>
<evidence type="ECO:0000259" key="8">
    <source>
        <dbReference type="Pfam" id="PF08439"/>
    </source>
</evidence>
<dbReference type="InterPro" id="IPR042088">
    <property type="entry name" value="OligoPept_F_C"/>
</dbReference>
<comment type="cofactor">
    <cofactor evidence="1">
        <name>Zn(2+)</name>
        <dbReference type="ChEBI" id="CHEBI:29105"/>
    </cofactor>
</comment>
<dbReference type="InterPro" id="IPR001567">
    <property type="entry name" value="Pept_M3A_M3B_dom"/>
</dbReference>
<gene>
    <name evidence="9" type="ORF">DSAG12_03712</name>
</gene>
<feature type="domain" description="Oligopeptidase F N-terminal" evidence="8">
    <location>
        <begin position="125"/>
        <end position="172"/>
    </location>
</feature>
<sequence>MKSENLENEIAWDLTKLFPDPNHPKIAVARKNLIEMTDNLVLKYKGKINVPDFTATDLLNLFQEEESFLVEFSELRQFSELSFAANMTLPENQELHTKITSFLTDLNKKIAFLSLEIGKYVFEHQNLITDPILANYKHHLEIILRLYPHQLSESVEQLILEKDQFGVEAWSQIHGSWLNTRMINFEVKGELKTLPYGKAVAFLTHPDRKTRTSCFKGIYGLIGKENDIFSSALRNVCGDWLNTSKRRKFSNTMHQSLIANDLDQSTVDNLMKTIESNVGLYRRYLDQKASLMNLPKLGCEDIMAPLSDLTHKKIDWESAKDQILKGYGNVDEEFKTIVEDMYNKTHIDASPRYGKSNGAFCSTWFKGRSAFILTSYSEDLNSEYTLAHELGHAIHAYYCTKNNSYLNTDISMVVAETASIFGELLMTDLFLNDPSLSNSEKRSILAHILDEAGMGVFFVSARVFFEKTLYDSIENGEHLDGETIAKLWCNARNRIFGDSVSWFDEMRWQWAKTPHYYLPNFRFYNYPYVYAQLFVYALYQIYKKEGAEFIIKFKKIMSAGSSLSPKEIGEIIGFDITKPEFWELGMKQYEYFLNELESIK</sequence>
<accession>A0A5B9DFH1</accession>
<name>A0A5B9DFH1_9ARCH</name>
<dbReference type="Proteomes" id="UP000321408">
    <property type="component" value="Chromosome"/>
</dbReference>
<evidence type="ECO:0000256" key="6">
    <source>
        <dbReference type="ARBA" id="ARBA00023049"/>
    </source>
</evidence>
<dbReference type="SUPFAM" id="SSF55486">
    <property type="entry name" value="Metalloproteases ('zincins'), catalytic domain"/>
    <property type="match status" value="1"/>
</dbReference>
<keyword evidence="10" id="KW-1185">Reference proteome</keyword>
<reference evidence="9 10" key="1">
    <citation type="journal article" date="2020" name="Nature">
        <title>Isolation of an archaeon at the prokaryote-eukaryote interface.</title>
        <authorList>
            <person name="Imachi H."/>
            <person name="Nobu M.K."/>
            <person name="Nakahara N."/>
            <person name="Morono Y."/>
            <person name="Ogawara M."/>
            <person name="Takaki Y."/>
            <person name="Takano Y."/>
            <person name="Uematsu K."/>
            <person name="Ikuta T."/>
            <person name="Ito M."/>
            <person name="Matsui Y."/>
            <person name="Miyazaki M."/>
            <person name="Murata K."/>
            <person name="Saito Y."/>
            <person name="Sakai S."/>
            <person name="Song C."/>
            <person name="Tasumi E."/>
            <person name="Yamanaka Y."/>
            <person name="Yamaguchi T."/>
            <person name="Kamagata Y."/>
            <person name="Tamaki H."/>
            <person name="Takai K."/>
        </authorList>
    </citation>
    <scope>NUCLEOTIDE SEQUENCE [LARGE SCALE GENOMIC DNA]</scope>
    <source>
        <strain evidence="9 10">MK-D1</strain>
    </source>
</reference>
<protein>
    <submittedName>
        <fullName evidence="9">M3 family metallopeptidase</fullName>
    </submittedName>
</protein>
<dbReference type="AlphaFoldDB" id="A0A5B9DFH1"/>
<keyword evidence="6" id="KW-0482">Metalloprotease</keyword>
<evidence type="ECO:0000256" key="5">
    <source>
        <dbReference type="ARBA" id="ARBA00022833"/>
    </source>
</evidence>
<evidence type="ECO:0000256" key="3">
    <source>
        <dbReference type="ARBA" id="ARBA00022723"/>
    </source>
</evidence>
<evidence type="ECO:0000256" key="2">
    <source>
        <dbReference type="ARBA" id="ARBA00022670"/>
    </source>
</evidence>
<keyword evidence="5" id="KW-0862">Zinc</keyword>
<reference evidence="9 10" key="2">
    <citation type="journal article" date="2024" name="Int. J. Syst. Evol. Microbiol.">
        <title>Promethearchaeum syntrophicum gen. nov., sp. nov., an anaerobic, obligately syntrophic archaeon, the first isolate of the lineage 'Asgard' archaea, and proposal of the new archaeal phylum Promethearchaeota phyl. nov. and kingdom Promethearchaeati regn. nov.</title>
        <authorList>
            <person name="Imachi H."/>
            <person name="Nobu M.K."/>
            <person name="Kato S."/>
            <person name="Takaki Y."/>
            <person name="Miyazaki M."/>
            <person name="Miyata M."/>
            <person name="Ogawara M."/>
            <person name="Saito Y."/>
            <person name="Sakai S."/>
            <person name="Tahara Y.O."/>
            <person name="Takano Y."/>
            <person name="Tasumi E."/>
            <person name="Uematsu K."/>
            <person name="Yoshimura T."/>
            <person name="Itoh T."/>
            <person name="Ohkuma M."/>
            <person name="Takai K."/>
        </authorList>
    </citation>
    <scope>NUCLEOTIDE SEQUENCE [LARGE SCALE GENOMIC DNA]</scope>
    <source>
        <strain evidence="9 10">MK-D1</strain>
    </source>
</reference>
<dbReference type="Gene3D" id="1.10.1370.20">
    <property type="entry name" value="Oligoendopeptidase f, C-terminal domain"/>
    <property type="match status" value="1"/>
</dbReference>